<dbReference type="PATRIC" id="fig|28087.4.peg.457"/>
<feature type="domain" description="N-acetyltransferase" evidence="2">
    <location>
        <begin position="2"/>
        <end position="158"/>
    </location>
</feature>
<dbReference type="OrthoDB" id="5651324at2"/>
<dbReference type="PROSITE" id="PS51186">
    <property type="entry name" value="GNAT"/>
    <property type="match status" value="1"/>
</dbReference>
<dbReference type="EMBL" id="LNYV01000004">
    <property type="protein sequence ID" value="KTD59792.1"/>
    <property type="molecule type" value="Genomic_DNA"/>
</dbReference>
<dbReference type="Pfam" id="PF00583">
    <property type="entry name" value="Acetyltransf_1"/>
    <property type="match status" value="1"/>
</dbReference>
<dbReference type="PANTHER" id="PTHR13947:SF37">
    <property type="entry name" value="LD18367P"/>
    <property type="match status" value="1"/>
</dbReference>
<reference evidence="3 4" key="1">
    <citation type="submission" date="2015-11" db="EMBL/GenBank/DDBJ databases">
        <title>Genomic analysis of 38 Legionella species identifies large and diverse effector repertoires.</title>
        <authorList>
            <person name="Burstein D."/>
            <person name="Amaro F."/>
            <person name="Zusman T."/>
            <person name="Lifshitz Z."/>
            <person name="Cohen O."/>
            <person name="Gilbert J.A."/>
            <person name="Pupko T."/>
            <person name="Shuman H.A."/>
            <person name="Segal G."/>
        </authorList>
    </citation>
    <scope>NUCLEOTIDE SEQUENCE [LARGE SCALE GENOMIC DNA]</scope>
    <source>
        <strain evidence="3 4">Mt.St.Helens-4</strain>
    </source>
</reference>
<dbReference type="RefSeq" id="WP_051544709.1">
    <property type="nucleotide sequence ID" value="NZ_CAAAJE010000003.1"/>
</dbReference>
<dbReference type="InterPro" id="IPR050769">
    <property type="entry name" value="NAT_camello-type"/>
</dbReference>
<protein>
    <submittedName>
        <fullName evidence="3">IAA acetyltransferase/MarR transcriptional regulatory protein</fullName>
    </submittedName>
</protein>
<proteinExistence type="predicted"/>
<dbReference type="eggNOG" id="COG0456">
    <property type="taxonomic scope" value="Bacteria"/>
</dbReference>
<comment type="caution">
    <text evidence="3">The sequence shown here is derived from an EMBL/GenBank/DDBJ whole genome shotgun (WGS) entry which is preliminary data.</text>
</comment>
<dbReference type="Proteomes" id="UP000054621">
    <property type="component" value="Unassembled WGS sequence"/>
</dbReference>
<keyword evidence="1 3" id="KW-0808">Transferase</keyword>
<dbReference type="GO" id="GO:0008080">
    <property type="term" value="F:N-acetyltransferase activity"/>
    <property type="evidence" value="ECO:0007669"/>
    <property type="project" value="InterPro"/>
</dbReference>
<organism evidence="3 4">
    <name type="scientific">Legionella sainthelensi</name>
    <dbReference type="NCBI Taxonomy" id="28087"/>
    <lineage>
        <taxon>Bacteria</taxon>
        <taxon>Pseudomonadati</taxon>
        <taxon>Pseudomonadota</taxon>
        <taxon>Gammaproteobacteria</taxon>
        <taxon>Legionellales</taxon>
        <taxon>Legionellaceae</taxon>
        <taxon>Legionella</taxon>
    </lineage>
</organism>
<dbReference type="STRING" id="28087.Lsai_0436"/>
<dbReference type="Gene3D" id="3.40.630.30">
    <property type="match status" value="1"/>
</dbReference>
<evidence type="ECO:0000256" key="1">
    <source>
        <dbReference type="ARBA" id="ARBA00022679"/>
    </source>
</evidence>
<name>A0A0W0YSF4_9GAMM</name>
<evidence type="ECO:0000313" key="4">
    <source>
        <dbReference type="Proteomes" id="UP000054621"/>
    </source>
</evidence>
<dbReference type="CDD" id="cd04301">
    <property type="entry name" value="NAT_SF"/>
    <property type="match status" value="1"/>
</dbReference>
<accession>A0A0W0YSF4</accession>
<dbReference type="PANTHER" id="PTHR13947">
    <property type="entry name" value="GNAT FAMILY N-ACETYLTRANSFERASE"/>
    <property type="match status" value="1"/>
</dbReference>
<dbReference type="AlphaFoldDB" id="A0A0W0YSF4"/>
<evidence type="ECO:0000259" key="2">
    <source>
        <dbReference type="PROSITE" id="PS51186"/>
    </source>
</evidence>
<dbReference type="SUPFAM" id="SSF55729">
    <property type="entry name" value="Acyl-CoA N-acyltransferases (Nat)"/>
    <property type="match status" value="1"/>
</dbReference>
<gene>
    <name evidence="3" type="ORF">Lsai_0436</name>
</gene>
<evidence type="ECO:0000313" key="3">
    <source>
        <dbReference type="EMBL" id="KTD59792.1"/>
    </source>
</evidence>
<dbReference type="InterPro" id="IPR000182">
    <property type="entry name" value="GNAT_dom"/>
</dbReference>
<dbReference type="InterPro" id="IPR016181">
    <property type="entry name" value="Acyl_CoA_acyltransferase"/>
</dbReference>
<sequence>MLVVEPFKDQYKEQVINLILDIQINEFSSPIGRKDQPDLENVKSFYQQSKGNFWVAKLDNNIVGTIGLIDIDHDQGALRKMFVSKDHRGKEKGVANELLGVMLQWSKVKNIKEIYLGTRSVFLSAHRFYEKNGFIEIEKEFLPKNFPIMAVDTKFYCYNITNNEKLRANEVR</sequence>